<keyword evidence="1" id="KW-0472">Membrane</keyword>
<evidence type="ECO:0000313" key="2">
    <source>
        <dbReference type="EMBL" id="PAB60310.1"/>
    </source>
</evidence>
<name>A0A267MNI4_9FIRM</name>
<protein>
    <submittedName>
        <fullName evidence="2">Uncharacterized protein</fullName>
    </submittedName>
</protein>
<dbReference type="Proteomes" id="UP000216024">
    <property type="component" value="Unassembled WGS sequence"/>
</dbReference>
<comment type="caution">
    <text evidence="2">The sequence shown here is derived from an EMBL/GenBank/DDBJ whole genome shotgun (WGS) entry which is preliminary data.</text>
</comment>
<dbReference type="RefSeq" id="WP_095131704.1">
    <property type="nucleotide sequence ID" value="NZ_NIBG01000003.1"/>
</dbReference>
<keyword evidence="1" id="KW-0812">Transmembrane</keyword>
<keyword evidence="3" id="KW-1185">Reference proteome</keyword>
<sequence>MFIKQFLICSLLMVILIILTEMGIKEGAGIRGLSGYFYMAIGLAFGNSLVFAQKEYERNKEK</sequence>
<evidence type="ECO:0000256" key="1">
    <source>
        <dbReference type="SAM" id="Phobius"/>
    </source>
</evidence>
<organism evidence="2 3">
    <name type="scientific">Anaeromicrobium sediminis</name>
    <dbReference type="NCBI Taxonomy" id="1478221"/>
    <lineage>
        <taxon>Bacteria</taxon>
        <taxon>Bacillati</taxon>
        <taxon>Bacillota</taxon>
        <taxon>Clostridia</taxon>
        <taxon>Peptostreptococcales</taxon>
        <taxon>Thermotaleaceae</taxon>
        <taxon>Anaeromicrobium</taxon>
    </lineage>
</organism>
<reference evidence="2 3" key="1">
    <citation type="submission" date="2017-06" db="EMBL/GenBank/DDBJ databases">
        <title>Draft genome sequence of anaerobic fermentative bacterium Anaeromicrobium sediminis DY2726D isolated from West Pacific Ocean sediments.</title>
        <authorList>
            <person name="Zeng X."/>
        </authorList>
    </citation>
    <scope>NUCLEOTIDE SEQUENCE [LARGE SCALE GENOMIC DNA]</scope>
    <source>
        <strain evidence="2 3">DY2726D</strain>
    </source>
</reference>
<accession>A0A267MNI4</accession>
<keyword evidence="1" id="KW-1133">Transmembrane helix</keyword>
<feature type="transmembrane region" description="Helical" evidence="1">
    <location>
        <begin position="33"/>
        <end position="52"/>
    </location>
</feature>
<dbReference type="AlphaFoldDB" id="A0A267MNI4"/>
<proteinExistence type="predicted"/>
<evidence type="ECO:0000313" key="3">
    <source>
        <dbReference type="Proteomes" id="UP000216024"/>
    </source>
</evidence>
<gene>
    <name evidence="2" type="ORF">CCE28_05285</name>
</gene>
<dbReference type="EMBL" id="NIBG01000003">
    <property type="protein sequence ID" value="PAB60310.1"/>
    <property type="molecule type" value="Genomic_DNA"/>
</dbReference>